<dbReference type="AlphaFoldDB" id="A0A553PMC1"/>
<accession>A0A553PMC1</accession>
<proteinExistence type="predicted"/>
<reference evidence="2 3" key="1">
    <citation type="journal article" date="2018" name="Nat. Ecol. Evol.">
        <title>Genomic signatures of mitonuclear coevolution across populations of Tigriopus californicus.</title>
        <authorList>
            <person name="Barreto F.S."/>
            <person name="Watson E.T."/>
            <person name="Lima T.G."/>
            <person name="Willett C.S."/>
            <person name="Edmands S."/>
            <person name="Li W."/>
            <person name="Burton R.S."/>
        </authorList>
    </citation>
    <scope>NUCLEOTIDE SEQUENCE [LARGE SCALE GENOMIC DNA]</scope>
    <source>
        <strain evidence="2 3">San Diego</strain>
    </source>
</reference>
<organism evidence="2 3">
    <name type="scientific">Tigriopus californicus</name>
    <name type="common">Marine copepod</name>
    <dbReference type="NCBI Taxonomy" id="6832"/>
    <lineage>
        <taxon>Eukaryota</taxon>
        <taxon>Metazoa</taxon>
        <taxon>Ecdysozoa</taxon>
        <taxon>Arthropoda</taxon>
        <taxon>Crustacea</taxon>
        <taxon>Multicrustacea</taxon>
        <taxon>Hexanauplia</taxon>
        <taxon>Copepoda</taxon>
        <taxon>Harpacticoida</taxon>
        <taxon>Harpacticidae</taxon>
        <taxon>Tigriopus</taxon>
    </lineage>
</organism>
<evidence type="ECO:0000313" key="2">
    <source>
        <dbReference type="EMBL" id="TRY78822.1"/>
    </source>
</evidence>
<sequence length="304" mass="34352">MSRRFEIQPCDSSKRNNVVKTSEQYDIRAGTNLHLKGFIIGEVTTVSICVNHGEISAHPLLACSNPDQSHATFPVSNDCRDQDFVSASRAFMNDPDDGKYYLDNLGHPRVDLSIAQSSVENGLTTFKCRLCFLCLSTETKSYGRQENLKKWSLQITAKRDDITVLIESIPIQVLRYPRANRRSIRRKRSPCSLSDSQSSGSPPSRHSIDTPPPLEVNFASIVQQPFSKVIEMRSPVDWTPFADAFASQSFNLDIPQIEAIGAPDRQALIQSLVERKREVQKEELKKYADMLQHCPLDLLKRHHP</sequence>
<protein>
    <submittedName>
        <fullName evidence="2">Uncharacterized protein</fullName>
    </submittedName>
</protein>
<feature type="region of interest" description="Disordered" evidence="1">
    <location>
        <begin position="185"/>
        <end position="212"/>
    </location>
</feature>
<keyword evidence="3" id="KW-1185">Reference proteome</keyword>
<name>A0A553PMC1_TIGCA</name>
<gene>
    <name evidence="2" type="ORF">TCAL_08753</name>
</gene>
<comment type="caution">
    <text evidence="2">The sequence shown here is derived from an EMBL/GenBank/DDBJ whole genome shotgun (WGS) entry which is preliminary data.</text>
</comment>
<evidence type="ECO:0000256" key="1">
    <source>
        <dbReference type="SAM" id="MobiDB-lite"/>
    </source>
</evidence>
<evidence type="ECO:0000313" key="3">
    <source>
        <dbReference type="Proteomes" id="UP000318571"/>
    </source>
</evidence>
<dbReference type="Proteomes" id="UP000318571">
    <property type="component" value="Chromosome 11"/>
</dbReference>
<feature type="compositionally biased region" description="Low complexity" evidence="1">
    <location>
        <begin position="190"/>
        <end position="205"/>
    </location>
</feature>
<dbReference type="EMBL" id="VCGU01000003">
    <property type="protein sequence ID" value="TRY78822.1"/>
    <property type="molecule type" value="Genomic_DNA"/>
</dbReference>